<keyword evidence="7" id="KW-0408">Iron</keyword>
<evidence type="ECO:0000256" key="6">
    <source>
        <dbReference type="ARBA" id="ARBA00022989"/>
    </source>
</evidence>
<dbReference type="InterPro" id="IPR003451">
    <property type="entry name" value="LytB/IspH"/>
</dbReference>
<dbReference type="GO" id="GO:0051745">
    <property type="term" value="F:4-hydroxy-3-methylbut-2-enyl diphosphate reductase activity"/>
    <property type="evidence" value="ECO:0007669"/>
    <property type="project" value="UniProtKB-EC"/>
</dbReference>
<evidence type="ECO:0000256" key="8">
    <source>
        <dbReference type="ARBA" id="ARBA00023014"/>
    </source>
</evidence>
<keyword evidence="4 10" id="KW-0812">Transmembrane</keyword>
<feature type="transmembrane region" description="Helical" evidence="10">
    <location>
        <begin position="473"/>
        <end position="491"/>
    </location>
</feature>
<dbReference type="Pfam" id="PF01040">
    <property type="entry name" value="UbiA"/>
    <property type="match status" value="1"/>
</dbReference>
<dbReference type="PANTHER" id="PTHR30426:SF0">
    <property type="entry name" value="4-HYDROXY-3-METHYLBUT-2-ENYL DIPHOSPHATE REDUCTASE"/>
    <property type="match status" value="1"/>
</dbReference>
<evidence type="ECO:0000256" key="3">
    <source>
        <dbReference type="ARBA" id="ARBA00022485"/>
    </source>
</evidence>
<feature type="transmembrane region" description="Helical" evidence="10">
    <location>
        <begin position="580"/>
        <end position="597"/>
    </location>
</feature>
<evidence type="ECO:0000256" key="9">
    <source>
        <dbReference type="ARBA" id="ARBA00023136"/>
    </source>
</evidence>
<protein>
    <submittedName>
        <fullName evidence="11">4-hydroxy-3-methylbut-2-enyl diphosphate reductase</fullName>
        <ecNumber evidence="11">1.17.7.4</ecNumber>
    </submittedName>
</protein>
<feature type="transmembrane region" description="Helical" evidence="10">
    <location>
        <begin position="320"/>
        <end position="338"/>
    </location>
</feature>
<feature type="transmembrane region" description="Helical" evidence="10">
    <location>
        <begin position="413"/>
        <end position="438"/>
    </location>
</feature>
<keyword evidence="9 10" id="KW-0472">Membrane</keyword>
<comment type="cofactor">
    <cofactor evidence="1">
        <name>[4Fe-4S] cluster</name>
        <dbReference type="ChEBI" id="CHEBI:49883"/>
    </cofactor>
</comment>
<dbReference type="Proteomes" id="UP001594351">
    <property type="component" value="Unassembled WGS sequence"/>
</dbReference>
<dbReference type="CDD" id="cd13944">
    <property type="entry name" value="lytB_ispH"/>
    <property type="match status" value="1"/>
</dbReference>
<keyword evidence="11" id="KW-0560">Oxidoreductase</keyword>
<accession>A0ABV6Z5N6</accession>
<evidence type="ECO:0000313" key="11">
    <source>
        <dbReference type="EMBL" id="MFC1853761.1"/>
    </source>
</evidence>
<evidence type="ECO:0000313" key="12">
    <source>
        <dbReference type="Proteomes" id="UP001594351"/>
    </source>
</evidence>
<keyword evidence="6 10" id="KW-1133">Transmembrane helix</keyword>
<dbReference type="Pfam" id="PF02401">
    <property type="entry name" value="LYTB"/>
    <property type="match status" value="1"/>
</dbReference>
<feature type="transmembrane region" description="Helical" evidence="10">
    <location>
        <begin position="549"/>
        <end position="568"/>
    </location>
</feature>
<reference evidence="11 12" key="1">
    <citation type="submission" date="2024-09" db="EMBL/GenBank/DDBJ databases">
        <title>Laminarin stimulates single cell rates of sulfate reduction while oxygen inhibits transcriptomic activity in coastal marine sediment.</title>
        <authorList>
            <person name="Lindsay M."/>
            <person name="Orcutt B."/>
            <person name="Emerson D."/>
            <person name="Stepanauskas R."/>
            <person name="D'Angelo T."/>
        </authorList>
    </citation>
    <scope>NUCLEOTIDE SEQUENCE [LARGE SCALE GENOMIC DNA]</scope>
    <source>
        <strain evidence="11">SAG AM-311-K15</strain>
    </source>
</reference>
<evidence type="ECO:0000256" key="1">
    <source>
        <dbReference type="ARBA" id="ARBA00001966"/>
    </source>
</evidence>
<dbReference type="EC" id="1.17.7.4" evidence="11"/>
<comment type="caution">
    <text evidence="11">The sequence shown here is derived from an EMBL/GenBank/DDBJ whole genome shotgun (WGS) entry which is preliminary data.</text>
</comment>
<keyword evidence="3" id="KW-0004">4Fe-4S</keyword>
<dbReference type="PANTHER" id="PTHR30426">
    <property type="entry name" value="4-HYDROXY-3-METHYLBUT-2-ENYL DIPHOSPHATE REDUCTASE"/>
    <property type="match status" value="1"/>
</dbReference>
<comment type="subcellular location">
    <subcellularLocation>
        <location evidence="2">Membrane</location>
        <topology evidence="2">Multi-pass membrane protein</topology>
    </subcellularLocation>
</comment>
<sequence>RQAHDRLRNLWFQPIQKRIILMKITVARTAGFCMGVKRAIEMALEAAQKNHLPIYTYGPLIHNTHVLEMLQNKGIYKTSDPTGLSSGILLIRTHGISPQEKLTLEQTGLTMIDATCPRVQRIHSQINKYVRKGYKIIVFGDPDHAEVVGLLGTAGENGNLITNPEDIDELPPITGPILFVSQTTQSRHAYQEVITVLTERYPDLIVIDTLCSTTEERQDEVLELAQNHDVIVVVGGKNSANTTRLAKLCSEQGRCVYHVETEEELPPSFPAHQQRIAVTAGASTPNWMIERVVDRLEAIQRPDSIQTRLMEIIKSLTESNILVALGSASLALTCSFYITHTVYLIPVIIVAAYVYCMHILNHFADRAAVAINEPLREEVFRSHQNVFILFGILSGTVALALSAYLGIWTFLMVAFATATGAMYSFHIVPHFLVPLIRYRRLKDIPASKDIVVALAWSSVTVLVPSISQLWQKTALSNLVIVWLFVFVFVYIRTVMLDIKDIQGDRIVGKETIPILLGEKKALKLVRLLLLVEAAVIITGSLLNLLPLRALIQLLALGPILVVITRYKAGQLRRRYHYQALLDLSLLSSGIITLLFLLF</sequence>
<gene>
    <name evidence="11" type="primary">ispH</name>
    <name evidence="11" type="ORF">ACFL27_26555</name>
</gene>
<dbReference type="InterPro" id="IPR000537">
    <property type="entry name" value="UbiA_prenyltransferase"/>
</dbReference>
<organism evidence="11 12">
    <name type="scientific">candidate division CSSED10-310 bacterium</name>
    <dbReference type="NCBI Taxonomy" id="2855610"/>
    <lineage>
        <taxon>Bacteria</taxon>
        <taxon>Bacteria division CSSED10-310</taxon>
    </lineage>
</organism>
<dbReference type="HAMAP" id="MF_00191">
    <property type="entry name" value="IspH"/>
    <property type="match status" value="1"/>
</dbReference>
<evidence type="ECO:0000256" key="2">
    <source>
        <dbReference type="ARBA" id="ARBA00004141"/>
    </source>
</evidence>
<keyword evidence="5" id="KW-0479">Metal-binding</keyword>
<dbReference type="Gene3D" id="3.40.1010.20">
    <property type="entry name" value="4-hydroxy-3-methylbut-2-enyl diphosphate reductase, catalytic domain"/>
    <property type="match status" value="2"/>
</dbReference>
<keyword evidence="12" id="KW-1185">Reference proteome</keyword>
<evidence type="ECO:0000256" key="5">
    <source>
        <dbReference type="ARBA" id="ARBA00022723"/>
    </source>
</evidence>
<dbReference type="Gene3D" id="1.20.120.1780">
    <property type="entry name" value="UbiA prenyltransferase"/>
    <property type="match status" value="1"/>
</dbReference>
<dbReference type="NCBIfam" id="TIGR00216">
    <property type="entry name" value="ispH_lytB"/>
    <property type="match status" value="1"/>
</dbReference>
<feature type="non-terminal residue" evidence="11">
    <location>
        <position position="1"/>
    </location>
</feature>
<evidence type="ECO:0000256" key="4">
    <source>
        <dbReference type="ARBA" id="ARBA00022692"/>
    </source>
</evidence>
<evidence type="ECO:0000256" key="7">
    <source>
        <dbReference type="ARBA" id="ARBA00023004"/>
    </source>
</evidence>
<dbReference type="Gene3D" id="3.40.50.11270">
    <property type="match status" value="1"/>
</dbReference>
<name>A0ABV6Z5N6_UNCC1</name>
<feature type="transmembrane region" description="Helical" evidence="10">
    <location>
        <begin position="385"/>
        <end position="407"/>
    </location>
</feature>
<keyword evidence="8" id="KW-0411">Iron-sulfur</keyword>
<proteinExistence type="inferred from homology"/>
<evidence type="ECO:0000256" key="10">
    <source>
        <dbReference type="SAM" id="Phobius"/>
    </source>
</evidence>
<feature type="transmembrane region" description="Helical" evidence="10">
    <location>
        <begin position="344"/>
        <end position="364"/>
    </location>
</feature>
<dbReference type="EMBL" id="JBHPBY010000595">
    <property type="protein sequence ID" value="MFC1853761.1"/>
    <property type="molecule type" value="Genomic_DNA"/>
</dbReference>